<comment type="caution">
    <text evidence="2">The sequence shown here is derived from an EMBL/GenBank/DDBJ whole genome shotgun (WGS) entry which is preliminary data.</text>
</comment>
<dbReference type="Pfam" id="PF00651">
    <property type="entry name" value="BTB"/>
    <property type="match status" value="1"/>
</dbReference>
<dbReference type="OrthoDB" id="45365at2759"/>
<name>A0A9P0KLE1_ACAOB</name>
<keyword evidence="3" id="KW-1185">Reference proteome</keyword>
<dbReference type="GO" id="GO:0005829">
    <property type="term" value="C:cytosol"/>
    <property type="evidence" value="ECO:0007669"/>
    <property type="project" value="TreeGrafter"/>
</dbReference>
<dbReference type="SUPFAM" id="SSF54695">
    <property type="entry name" value="POZ domain"/>
    <property type="match status" value="1"/>
</dbReference>
<dbReference type="Pfam" id="PF07707">
    <property type="entry name" value="BACK"/>
    <property type="match status" value="1"/>
</dbReference>
<organism evidence="2 3">
    <name type="scientific">Acanthoscelides obtectus</name>
    <name type="common">Bean weevil</name>
    <name type="synonym">Bruchus obtectus</name>
    <dbReference type="NCBI Taxonomy" id="200917"/>
    <lineage>
        <taxon>Eukaryota</taxon>
        <taxon>Metazoa</taxon>
        <taxon>Ecdysozoa</taxon>
        <taxon>Arthropoda</taxon>
        <taxon>Hexapoda</taxon>
        <taxon>Insecta</taxon>
        <taxon>Pterygota</taxon>
        <taxon>Neoptera</taxon>
        <taxon>Endopterygota</taxon>
        <taxon>Coleoptera</taxon>
        <taxon>Polyphaga</taxon>
        <taxon>Cucujiformia</taxon>
        <taxon>Chrysomeloidea</taxon>
        <taxon>Chrysomelidae</taxon>
        <taxon>Bruchinae</taxon>
        <taxon>Bruchini</taxon>
        <taxon>Acanthoscelides</taxon>
    </lineage>
</organism>
<proteinExistence type="predicted"/>
<sequence>MSTPFCDWQITKQSIKDRGGYLFKTGIWSDCRFIVGTNQQIIDGHKLFLAMSSPVFEAMFFGEMPEKDPIPIVDVQPDAFKALLEYVYTDRINLTSFDQACELCYAAKKYMLPHLVEGCTKYLWSDLNPRNACRAYEFGKLFEEPLLIDKCIQIICDKTREVLSDTSFDEVQFNTLLDILDQNQLNIQSELDLFSAVEGYAQRAYNHSVQQSIESTVTASRNSPQTQTPENLVSEAVKKIRFLTFTPQQFADGPGKSNLLAESEKLAILMNICSPNAVIPMPSGFTTNRNSRCKAENFALKSNAKLQTIAECKKLYCTISIKDPYQCTDLNNRETTELFKTDWNVFIHGIQVFAQTKAHLPHLRQVLYQELMYAYLKEDNCRPGHLTDRHFEDQVYSESTIDIIFTRPVYIEKNKVYHLGLLMRKRGNYPKSRRSNRSIGCPGVRFTLIREIFGGPDDENRFICGIIYSIPSRSQHRLYLIPSAAATSVPGH</sequence>
<dbReference type="Gene3D" id="3.30.710.10">
    <property type="entry name" value="Potassium Channel Kv1.1, Chain A"/>
    <property type="match status" value="1"/>
</dbReference>
<dbReference type="PANTHER" id="PTHR45774">
    <property type="entry name" value="BTB/POZ DOMAIN-CONTAINING"/>
    <property type="match status" value="1"/>
</dbReference>
<protein>
    <recommendedName>
        <fullName evidence="1">BTB domain-containing protein</fullName>
    </recommendedName>
</protein>
<dbReference type="InterPro" id="IPR011333">
    <property type="entry name" value="SKP1/BTB/POZ_sf"/>
</dbReference>
<dbReference type="AlphaFoldDB" id="A0A9P0KLE1"/>
<dbReference type="FunFam" id="3.30.710.10:FF:000169">
    <property type="entry name" value="BTB/POZ domain-containing protein 2"/>
    <property type="match status" value="1"/>
</dbReference>
<dbReference type="Proteomes" id="UP001152888">
    <property type="component" value="Unassembled WGS sequence"/>
</dbReference>
<gene>
    <name evidence="2" type="ORF">ACAOBT_LOCUS12572</name>
</gene>
<feature type="domain" description="BTB" evidence="1">
    <location>
        <begin position="29"/>
        <end position="96"/>
    </location>
</feature>
<evidence type="ECO:0000313" key="3">
    <source>
        <dbReference type="Proteomes" id="UP001152888"/>
    </source>
</evidence>
<dbReference type="GO" id="GO:0022008">
    <property type="term" value="P:neurogenesis"/>
    <property type="evidence" value="ECO:0007669"/>
    <property type="project" value="TreeGrafter"/>
</dbReference>
<reference evidence="2" key="1">
    <citation type="submission" date="2022-03" db="EMBL/GenBank/DDBJ databases">
        <authorList>
            <person name="Sayadi A."/>
        </authorList>
    </citation>
    <scope>NUCLEOTIDE SEQUENCE</scope>
</reference>
<dbReference type="InterPro" id="IPR000210">
    <property type="entry name" value="BTB/POZ_dom"/>
</dbReference>
<dbReference type="SMART" id="SM00225">
    <property type="entry name" value="BTB"/>
    <property type="match status" value="1"/>
</dbReference>
<accession>A0A9P0KLE1</accession>
<dbReference type="EMBL" id="CAKOFQ010006857">
    <property type="protein sequence ID" value="CAH1977282.1"/>
    <property type="molecule type" value="Genomic_DNA"/>
</dbReference>
<dbReference type="InterPro" id="IPR011705">
    <property type="entry name" value="BACK"/>
</dbReference>
<dbReference type="GO" id="GO:0000932">
    <property type="term" value="C:P-body"/>
    <property type="evidence" value="ECO:0007669"/>
    <property type="project" value="TreeGrafter"/>
</dbReference>
<dbReference type="PROSITE" id="PS50097">
    <property type="entry name" value="BTB"/>
    <property type="match status" value="1"/>
</dbReference>
<dbReference type="Gene3D" id="1.25.40.420">
    <property type="match status" value="1"/>
</dbReference>
<evidence type="ECO:0000313" key="2">
    <source>
        <dbReference type="EMBL" id="CAH1977282.1"/>
    </source>
</evidence>
<dbReference type="PANTHER" id="PTHR45774:SF3">
    <property type="entry name" value="BTB (POZ) DOMAIN-CONTAINING 2B-RELATED"/>
    <property type="match status" value="1"/>
</dbReference>
<evidence type="ECO:0000259" key="1">
    <source>
        <dbReference type="PROSITE" id="PS50097"/>
    </source>
</evidence>